<evidence type="ECO:0000256" key="9">
    <source>
        <dbReference type="SAM" id="Phobius"/>
    </source>
</evidence>
<evidence type="ECO:0000256" key="7">
    <source>
        <dbReference type="ARBA" id="ARBA00023136"/>
    </source>
</evidence>
<feature type="transmembrane region" description="Helical" evidence="9">
    <location>
        <begin position="49"/>
        <end position="69"/>
    </location>
</feature>
<evidence type="ECO:0000313" key="12">
    <source>
        <dbReference type="Proteomes" id="UP001059209"/>
    </source>
</evidence>
<feature type="transmembrane region" description="Helical" evidence="9">
    <location>
        <begin position="170"/>
        <end position="191"/>
    </location>
</feature>
<keyword evidence="4" id="KW-0547">Nucleotide-binding</keyword>
<feature type="transmembrane region" description="Helical" evidence="9">
    <location>
        <begin position="81"/>
        <end position="101"/>
    </location>
</feature>
<dbReference type="RefSeq" id="WP_260573346.1">
    <property type="nucleotide sequence ID" value="NZ_CP104205.1"/>
</dbReference>
<evidence type="ECO:0000256" key="5">
    <source>
        <dbReference type="ARBA" id="ARBA00022989"/>
    </source>
</evidence>
<dbReference type="Pfam" id="PF18967">
    <property type="entry name" value="PycTM"/>
    <property type="match status" value="1"/>
</dbReference>
<name>A0ABY5YB51_9FLAO</name>
<organism evidence="11 12">
    <name type="scientific">Maribacter litopenaei</name>
    <dbReference type="NCBI Taxonomy" id="2976127"/>
    <lineage>
        <taxon>Bacteria</taxon>
        <taxon>Pseudomonadati</taxon>
        <taxon>Bacteroidota</taxon>
        <taxon>Flavobacteriia</taxon>
        <taxon>Flavobacteriales</taxon>
        <taxon>Flavobacteriaceae</taxon>
        <taxon>Maribacter</taxon>
    </lineage>
</organism>
<evidence type="ECO:0000256" key="1">
    <source>
        <dbReference type="ARBA" id="ARBA00004236"/>
    </source>
</evidence>
<evidence type="ECO:0000256" key="3">
    <source>
        <dbReference type="ARBA" id="ARBA00022692"/>
    </source>
</evidence>
<evidence type="ECO:0000256" key="6">
    <source>
        <dbReference type="ARBA" id="ARBA00023118"/>
    </source>
</evidence>
<reference evidence="11" key="1">
    <citation type="submission" date="2022-09" db="EMBL/GenBank/DDBJ databases">
        <title>Maribacter litopenaei sp. nov., isolated from the intestinal tract of the Pacific White Shrimp, Litopenaeus vannamei.</title>
        <authorList>
            <person name="Kim S.Y."/>
            <person name="Hwang C.Y."/>
        </authorList>
    </citation>
    <scope>NUCLEOTIDE SEQUENCE</scope>
    <source>
        <strain evidence="11">HL-LV01</strain>
    </source>
</reference>
<gene>
    <name evidence="11" type="ORF">NYZ99_02515</name>
</gene>
<evidence type="ECO:0000256" key="8">
    <source>
        <dbReference type="SAM" id="MobiDB-lite"/>
    </source>
</evidence>
<evidence type="ECO:0000259" key="10">
    <source>
        <dbReference type="Pfam" id="PF18967"/>
    </source>
</evidence>
<dbReference type="EMBL" id="CP104205">
    <property type="protein sequence ID" value="UWX55439.1"/>
    <property type="molecule type" value="Genomic_DNA"/>
</dbReference>
<accession>A0ABY5YB51</accession>
<proteinExistence type="predicted"/>
<keyword evidence="5 9" id="KW-1133">Transmembrane helix</keyword>
<dbReference type="Proteomes" id="UP001059209">
    <property type="component" value="Chromosome"/>
</dbReference>
<keyword evidence="3 9" id="KW-0812">Transmembrane</keyword>
<evidence type="ECO:0000256" key="4">
    <source>
        <dbReference type="ARBA" id="ARBA00022741"/>
    </source>
</evidence>
<evidence type="ECO:0000256" key="2">
    <source>
        <dbReference type="ARBA" id="ARBA00022475"/>
    </source>
</evidence>
<dbReference type="InterPro" id="IPR043760">
    <property type="entry name" value="PycTM_dom"/>
</dbReference>
<keyword evidence="2" id="KW-1003">Cell membrane</keyword>
<keyword evidence="6" id="KW-0051">Antiviral defense</keyword>
<comment type="subcellular location">
    <subcellularLocation>
        <location evidence="1">Cell membrane</location>
    </subcellularLocation>
</comment>
<evidence type="ECO:0000313" key="11">
    <source>
        <dbReference type="EMBL" id="UWX55439.1"/>
    </source>
</evidence>
<feature type="region of interest" description="Disordered" evidence="8">
    <location>
        <begin position="1"/>
        <end position="25"/>
    </location>
</feature>
<sequence length="195" mass="22451">MEESDDAQKPAKSKTPLQQNKKGTHKEELVDHYWGSMNHMNSMIKSSEIKAGLILSFYGILLNFIFQISQSLIINVSKATLFYLIIGLRFLATTISIYFCIRCFTPKIEGKYDKNLFFFGDVITKFGDIKQFSKTFYEISLDEEQLFQQLGEQIFIISKIAAWKFKNVKYAIVFLAISLTLLFIAATYYILLISA</sequence>
<protein>
    <submittedName>
        <fullName evidence="11">DUF5706 domain-containing protein</fullName>
    </submittedName>
</protein>
<keyword evidence="12" id="KW-1185">Reference proteome</keyword>
<keyword evidence="7 9" id="KW-0472">Membrane</keyword>
<feature type="domain" description="Pycsar effector protein" evidence="10">
    <location>
        <begin position="33"/>
        <end position="190"/>
    </location>
</feature>